<evidence type="ECO:0000313" key="6">
    <source>
        <dbReference type="Proteomes" id="UP000223913"/>
    </source>
</evidence>
<dbReference type="OrthoDB" id="1492850at2"/>
<dbReference type="SUPFAM" id="SSF101898">
    <property type="entry name" value="NHL repeat"/>
    <property type="match status" value="1"/>
</dbReference>
<dbReference type="PROSITE" id="PS50294">
    <property type="entry name" value="WD_REPEATS_REGION"/>
    <property type="match status" value="5"/>
</dbReference>
<dbReference type="InterPro" id="IPR015943">
    <property type="entry name" value="WD40/YVTN_repeat-like_dom_sf"/>
</dbReference>
<proteinExistence type="predicted"/>
<organism evidence="5 6">
    <name type="scientific">Flavilitoribacter nigricans (strain ATCC 23147 / DSM 23189 / NBRC 102662 / NCIMB 1420 / SS-2)</name>
    <name type="common">Lewinella nigricans</name>
    <dbReference type="NCBI Taxonomy" id="1122177"/>
    <lineage>
        <taxon>Bacteria</taxon>
        <taxon>Pseudomonadati</taxon>
        <taxon>Bacteroidota</taxon>
        <taxon>Saprospiria</taxon>
        <taxon>Saprospirales</taxon>
        <taxon>Lewinellaceae</taxon>
        <taxon>Flavilitoribacter</taxon>
    </lineage>
</organism>
<feature type="repeat" description="WD" evidence="3">
    <location>
        <begin position="286"/>
        <end position="317"/>
    </location>
</feature>
<dbReference type="SUPFAM" id="SSF50978">
    <property type="entry name" value="WD40 repeat-like"/>
    <property type="match status" value="1"/>
</dbReference>
<dbReference type="InterPro" id="IPR001680">
    <property type="entry name" value="WD40_rpt"/>
</dbReference>
<feature type="repeat" description="WD" evidence="3">
    <location>
        <begin position="327"/>
        <end position="361"/>
    </location>
</feature>
<sequence length="550" mass="60389">MKNLFTFICLMISLGSLPLNAQCYQDFFKRGKQAYDELQFEVAIAQFKAAQVCPGITQDQRLEIVTWITEAQNGYIKAIKKLQEEAIEARKIAEKNAEIAEQRSVITEANRIAFLADQELERKNYDDAMALAFMAYNMVKDTFIPKIINTFGDAVYWKYHQQLKENGRNILGGTLSPDGSRVITYADDHSATVWGNDGEIIATLESSDSPVYSVALAPIGGEAVTGSTDQTARIWKDNGTPLATLEGHNGEVTGISFAVNGEQIITWSRDGTARLWNREGNSLAELIGHKAAVLEAVFSPDGKHILTRSADWSVRIWYANGQAKGQPLQHTGYIYRASFSPDGQSILTASADGSAKLWSLSGEVLANFTGPNGPVTNAAFSPDGQLILTTGTGGELLLYQPDGKMIANVKAHNRPVVDAAFGGTHFFTQPESGPIKIWDYSGRPVAILDGQPGKVLQTRFSPNGRFLLSAYDDGNTALWNLRGNIMMDFLGEPELPMSVVFSKDGNWLMSIQKGRMATVSPIPAYIFERLNEEGFPAMSAEKMERYGIQN</sequence>
<dbReference type="CDD" id="cd00200">
    <property type="entry name" value="WD40"/>
    <property type="match status" value="1"/>
</dbReference>
<keyword evidence="6" id="KW-1185">Reference proteome</keyword>
<dbReference type="AlphaFoldDB" id="A0A2D0MZL7"/>
<dbReference type="Gene3D" id="2.130.10.10">
    <property type="entry name" value="YVTN repeat-like/Quinoprotein amine dehydrogenase"/>
    <property type="match status" value="2"/>
</dbReference>
<feature type="repeat" description="WD" evidence="3">
    <location>
        <begin position="204"/>
        <end position="236"/>
    </location>
</feature>
<feature type="signal peptide" evidence="4">
    <location>
        <begin position="1"/>
        <end position="21"/>
    </location>
</feature>
<dbReference type="PANTHER" id="PTHR19879:SF9">
    <property type="entry name" value="TRANSCRIPTION INITIATION FACTOR TFIID SUBUNIT 5"/>
    <property type="match status" value="1"/>
</dbReference>
<keyword evidence="1 3" id="KW-0853">WD repeat</keyword>
<protein>
    <submittedName>
        <fullName evidence="5">Uncharacterized protein</fullName>
    </submittedName>
</protein>
<dbReference type="PROSITE" id="PS00678">
    <property type="entry name" value="WD_REPEATS_1"/>
    <property type="match status" value="1"/>
</dbReference>
<dbReference type="InterPro" id="IPR036322">
    <property type="entry name" value="WD40_repeat_dom_sf"/>
</dbReference>
<dbReference type="Proteomes" id="UP000223913">
    <property type="component" value="Unassembled WGS sequence"/>
</dbReference>
<keyword evidence="4" id="KW-0732">Signal</keyword>
<dbReference type="Pfam" id="PF00400">
    <property type="entry name" value="WD40"/>
    <property type="match status" value="6"/>
</dbReference>
<evidence type="ECO:0000256" key="1">
    <source>
        <dbReference type="ARBA" id="ARBA00022574"/>
    </source>
</evidence>
<feature type="repeat" description="WD" evidence="3">
    <location>
        <begin position="448"/>
        <end position="482"/>
    </location>
</feature>
<evidence type="ECO:0000313" key="5">
    <source>
        <dbReference type="EMBL" id="PHN00893.1"/>
    </source>
</evidence>
<dbReference type="PANTHER" id="PTHR19879">
    <property type="entry name" value="TRANSCRIPTION INITIATION FACTOR TFIID"/>
    <property type="match status" value="1"/>
</dbReference>
<name>A0A2D0MZL7_FLAN2</name>
<feature type="chain" id="PRO_5013333868" evidence="4">
    <location>
        <begin position="22"/>
        <end position="550"/>
    </location>
</feature>
<evidence type="ECO:0000256" key="3">
    <source>
        <dbReference type="PROSITE-ProRule" id="PRU00221"/>
    </source>
</evidence>
<accession>A0A2D0MZL7</accession>
<dbReference type="SMART" id="SM00320">
    <property type="entry name" value="WD40"/>
    <property type="match status" value="8"/>
</dbReference>
<dbReference type="InterPro" id="IPR019775">
    <property type="entry name" value="WD40_repeat_CS"/>
</dbReference>
<keyword evidence="2" id="KW-0677">Repeat</keyword>
<dbReference type="PROSITE" id="PS50082">
    <property type="entry name" value="WD_REPEATS_2"/>
    <property type="match status" value="5"/>
</dbReference>
<gene>
    <name evidence="5" type="ORF">CRP01_39835</name>
</gene>
<evidence type="ECO:0000256" key="4">
    <source>
        <dbReference type="SAM" id="SignalP"/>
    </source>
</evidence>
<evidence type="ECO:0000256" key="2">
    <source>
        <dbReference type="ARBA" id="ARBA00022737"/>
    </source>
</evidence>
<dbReference type="EMBL" id="PDUD01000070">
    <property type="protein sequence ID" value="PHN00893.1"/>
    <property type="molecule type" value="Genomic_DNA"/>
</dbReference>
<reference evidence="5 6" key="1">
    <citation type="submission" date="2017-10" db="EMBL/GenBank/DDBJ databases">
        <title>The draft genome sequence of Lewinella nigricans NBRC 102662.</title>
        <authorList>
            <person name="Wang K."/>
        </authorList>
    </citation>
    <scope>NUCLEOTIDE SEQUENCE [LARGE SCALE GENOMIC DNA]</scope>
    <source>
        <strain evidence="5 6">NBRC 102662</strain>
    </source>
</reference>
<dbReference type="RefSeq" id="WP_099155690.1">
    <property type="nucleotide sequence ID" value="NZ_PDUD01000070.1"/>
</dbReference>
<feature type="repeat" description="WD" evidence="3">
    <location>
        <begin position="245"/>
        <end position="277"/>
    </location>
</feature>
<comment type="caution">
    <text evidence="5">The sequence shown here is derived from an EMBL/GenBank/DDBJ whole genome shotgun (WGS) entry which is preliminary data.</text>
</comment>